<name>I1DUE4_9GAMM</name>
<dbReference type="OrthoDB" id="6194329at2"/>
<accession>I1DUE4</accession>
<dbReference type="SUPFAM" id="SSF53756">
    <property type="entry name" value="UDP-Glycosyltransferase/glycogen phosphorylase"/>
    <property type="match status" value="1"/>
</dbReference>
<dbReference type="GO" id="GO:1901135">
    <property type="term" value="P:carbohydrate derivative metabolic process"/>
    <property type="evidence" value="ECO:0007669"/>
    <property type="project" value="UniProtKB-ARBA"/>
</dbReference>
<feature type="domain" description="Glycosyl transferase family 1" evidence="1">
    <location>
        <begin position="192"/>
        <end position="268"/>
    </location>
</feature>
<reference evidence="2 3" key="1">
    <citation type="journal article" date="2012" name="J. Bacteriol.">
        <title>Genome Sequence of the Protease-Producing Bacterium Rheinheimera nanhaiensis E407-8T, Isolated from Deep-Sea Sediment of the South China Sea.</title>
        <authorList>
            <person name="Zhang X.-Y."/>
            <person name="Zhang Y.-J."/>
            <person name="Qin Q.-L."/>
            <person name="Xie B.-B."/>
            <person name="Chen X.-L."/>
            <person name="Zhou B.-C."/>
            <person name="Zhang Y.-Z."/>
        </authorList>
    </citation>
    <scope>NUCLEOTIDE SEQUENCE [LARGE SCALE GENOMIC DNA]</scope>
    <source>
        <strain evidence="2 3">E407-8</strain>
    </source>
</reference>
<keyword evidence="2" id="KW-0808">Transferase</keyword>
<evidence type="ECO:0000259" key="1">
    <source>
        <dbReference type="Pfam" id="PF00534"/>
    </source>
</evidence>
<dbReference type="STRING" id="562729.RNAN_0641"/>
<proteinExistence type="predicted"/>
<evidence type="ECO:0000313" key="3">
    <source>
        <dbReference type="Proteomes" id="UP000004374"/>
    </source>
</evidence>
<dbReference type="Proteomes" id="UP000004374">
    <property type="component" value="Unassembled WGS sequence"/>
</dbReference>
<gene>
    <name evidence="2" type="ORF">RNAN_0641</name>
</gene>
<keyword evidence="3" id="KW-1185">Reference proteome</keyword>
<dbReference type="Gene3D" id="3.40.50.2000">
    <property type="entry name" value="Glycogen Phosphorylase B"/>
    <property type="match status" value="2"/>
</dbReference>
<dbReference type="GO" id="GO:0016757">
    <property type="term" value="F:glycosyltransferase activity"/>
    <property type="evidence" value="ECO:0007669"/>
    <property type="project" value="InterPro"/>
</dbReference>
<sequence length="329" mass="36900">MRILHVLQSKLSLPARDYGGTERIVWGLLTAQEAAGHEVRLLWGDAPDLPKNATRFDTTKSMREQIGDWPDIVHFHQPFDSQLDVPYISTEHGNAEYARSYGQNTVFLSARHATNHNAECFVYNGLDWSEYGQPHLGKPQNYFHFLGKAKWPIKNLSGAVAVSKQAGVKLHVLGGARFSLSSRGFYFHPDLHLRFNGMVGGQLKNQLVRNSSGLLFPVRWHEPFGLAVIESLYLGAPVFATPYGAIPEIITQPELGFLSSSYSELALAMQDGTKYDREACHHYAKTRFNNLTMAAAYQQCYLKVISGGVLNSKKPYAEHSWHELLPVTK</sequence>
<organism evidence="2 3">
    <name type="scientific">Rheinheimera nanhaiensis E407-8</name>
    <dbReference type="NCBI Taxonomy" id="562729"/>
    <lineage>
        <taxon>Bacteria</taxon>
        <taxon>Pseudomonadati</taxon>
        <taxon>Pseudomonadota</taxon>
        <taxon>Gammaproteobacteria</taxon>
        <taxon>Chromatiales</taxon>
        <taxon>Chromatiaceae</taxon>
        <taxon>Rheinheimera</taxon>
    </lineage>
</organism>
<evidence type="ECO:0000313" key="2">
    <source>
        <dbReference type="EMBL" id="GAB57672.1"/>
    </source>
</evidence>
<dbReference type="Pfam" id="PF00534">
    <property type="entry name" value="Glycos_transf_1"/>
    <property type="match status" value="1"/>
</dbReference>
<comment type="caution">
    <text evidence="2">The sequence shown here is derived from an EMBL/GenBank/DDBJ whole genome shotgun (WGS) entry which is preliminary data.</text>
</comment>
<dbReference type="AlphaFoldDB" id="I1DUE4"/>
<dbReference type="PANTHER" id="PTHR12526:SF595">
    <property type="entry name" value="BLL5217 PROTEIN"/>
    <property type="match status" value="1"/>
</dbReference>
<protein>
    <submittedName>
        <fullName evidence="2">Glucosyltransferase Lgt1</fullName>
    </submittedName>
</protein>
<dbReference type="RefSeq" id="WP_008218653.1">
    <property type="nucleotide sequence ID" value="NZ_BAFK01000003.1"/>
</dbReference>
<dbReference type="PANTHER" id="PTHR12526">
    <property type="entry name" value="GLYCOSYLTRANSFERASE"/>
    <property type="match status" value="1"/>
</dbReference>
<dbReference type="InterPro" id="IPR001296">
    <property type="entry name" value="Glyco_trans_1"/>
</dbReference>
<dbReference type="EMBL" id="BAFK01000003">
    <property type="protein sequence ID" value="GAB57672.1"/>
    <property type="molecule type" value="Genomic_DNA"/>
</dbReference>